<name>A0A085BFZ0_9FLAO</name>
<dbReference type="AlphaFoldDB" id="A0A085BFZ0"/>
<evidence type="ECO:0000313" key="2">
    <source>
        <dbReference type="Proteomes" id="UP000028623"/>
    </source>
</evidence>
<evidence type="ECO:0000313" key="1">
    <source>
        <dbReference type="EMBL" id="KFC21385.1"/>
    </source>
</evidence>
<dbReference type="EMBL" id="JPLY01000004">
    <property type="protein sequence ID" value="KFC21385.1"/>
    <property type="molecule type" value="Genomic_DNA"/>
</dbReference>
<keyword evidence="2" id="KW-1185">Reference proteome</keyword>
<dbReference type="Proteomes" id="UP000028623">
    <property type="component" value="Unassembled WGS sequence"/>
</dbReference>
<accession>A0A085BFZ0</accession>
<reference evidence="1 2" key="1">
    <citation type="submission" date="2014-07" db="EMBL/GenBank/DDBJ databases">
        <title>Epilithonimonas lactis LMG 22401 Genome.</title>
        <authorList>
            <person name="Pipes S.E."/>
            <person name="Stropko S.J."/>
        </authorList>
    </citation>
    <scope>NUCLEOTIDE SEQUENCE [LARGE SCALE GENOMIC DNA]</scope>
    <source>
        <strain evidence="1 2">LMG 24401</strain>
    </source>
</reference>
<protein>
    <submittedName>
        <fullName evidence="1">Uncharacterized protein</fullName>
    </submittedName>
</protein>
<organism evidence="1 2">
    <name type="scientific">Epilithonimonas lactis</name>
    <dbReference type="NCBI Taxonomy" id="421072"/>
    <lineage>
        <taxon>Bacteria</taxon>
        <taxon>Pseudomonadati</taxon>
        <taxon>Bacteroidota</taxon>
        <taxon>Flavobacteriia</taxon>
        <taxon>Flavobacteriales</taxon>
        <taxon>Weeksellaceae</taxon>
        <taxon>Chryseobacterium group</taxon>
        <taxon>Epilithonimonas</taxon>
    </lineage>
</organism>
<sequence>MFSQKKALTAVIGKSNSRLLYYEIQINDVHFQISEAGDYLGFYLENSEGNFTYYDDFKNDGTFGKLKTQGTKKIIYWDDYNFDGVKYGKPKSIADIDLDYWRDETFDRIKFKKLKNIGTIKIDYFDDEFSDKHNYGKIRKIGNIVVSYRDNFVFDANKYEQIKQIGNTTFEYWDDTFDKSTSGKLKSINGKNPNVKITLK</sequence>
<proteinExistence type="predicted"/>
<gene>
    <name evidence="1" type="ORF">IO89_14465</name>
</gene>
<dbReference type="STRING" id="421072.SAMN04488097_0800"/>
<comment type="caution">
    <text evidence="1">The sequence shown here is derived from an EMBL/GenBank/DDBJ whole genome shotgun (WGS) entry which is preliminary data.</text>
</comment>